<name>A0ACB8Q3S1_9AGAM</name>
<proteinExistence type="predicted"/>
<dbReference type="EMBL" id="MU274715">
    <property type="protein sequence ID" value="KAI0026366.1"/>
    <property type="molecule type" value="Genomic_DNA"/>
</dbReference>
<sequence length="286" mass="30862">MDSDSATAIVRSWCNHLPQFRNLVFTPARTADQPSVVNIAQAITAIRIVLSDAQALQNARSCRPCRLPLTILIEIVTYLADIEPPLLIRKGDGSFAAGGLVTCTWVCRSWRNALLNAPTLWAGRVGQIPRAAAIFASRARQVPLTLSLSPISALATPEADVEDVACVLHVLDAVPLSLYQSISIAHSRDAVFQMLLVLCGQSSPSALSTLQTLNAHTLDWIPHAIAMDAPIGSSVIGPHLHIEAVRLQTISLTNCFVGFVCPSLHTLHIRFESDAMFKPTVDDVPP</sequence>
<organism evidence="1 2">
    <name type="scientific">Vararia minispora EC-137</name>
    <dbReference type="NCBI Taxonomy" id="1314806"/>
    <lineage>
        <taxon>Eukaryota</taxon>
        <taxon>Fungi</taxon>
        <taxon>Dikarya</taxon>
        <taxon>Basidiomycota</taxon>
        <taxon>Agaricomycotina</taxon>
        <taxon>Agaricomycetes</taxon>
        <taxon>Russulales</taxon>
        <taxon>Lachnocladiaceae</taxon>
        <taxon>Vararia</taxon>
    </lineage>
</organism>
<comment type="caution">
    <text evidence="1">The sequence shown here is derived from an EMBL/GenBank/DDBJ whole genome shotgun (WGS) entry which is preliminary data.</text>
</comment>
<evidence type="ECO:0000313" key="1">
    <source>
        <dbReference type="EMBL" id="KAI0026366.1"/>
    </source>
</evidence>
<keyword evidence="2" id="KW-1185">Reference proteome</keyword>
<reference evidence="1" key="1">
    <citation type="submission" date="2021-02" db="EMBL/GenBank/DDBJ databases">
        <authorList>
            <consortium name="DOE Joint Genome Institute"/>
            <person name="Ahrendt S."/>
            <person name="Looney B.P."/>
            <person name="Miyauchi S."/>
            <person name="Morin E."/>
            <person name="Drula E."/>
            <person name="Courty P.E."/>
            <person name="Chicoki N."/>
            <person name="Fauchery L."/>
            <person name="Kohler A."/>
            <person name="Kuo A."/>
            <person name="Labutti K."/>
            <person name="Pangilinan J."/>
            <person name="Lipzen A."/>
            <person name="Riley R."/>
            <person name="Andreopoulos W."/>
            <person name="He G."/>
            <person name="Johnson J."/>
            <person name="Barry K.W."/>
            <person name="Grigoriev I.V."/>
            <person name="Nagy L."/>
            <person name="Hibbett D."/>
            <person name="Henrissat B."/>
            <person name="Matheny P.B."/>
            <person name="Labbe J."/>
            <person name="Martin F."/>
        </authorList>
    </citation>
    <scope>NUCLEOTIDE SEQUENCE</scope>
    <source>
        <strain evidence="1">EC-137</strain>
    </source>
</reference>
<dbReference type="Proteomes" id="UP000814128">
    <property type="component" value="Unassembled WGS sequence"/>
</dbReference>
<gene>
    <name evidence="1" type="ORF">K488DRAFT_92739</name>
</gene>
<evidence type="ECO:0000313" key="2">
    <source>
        <dbReference type="Proteomes" id="UP000814128"/>
    </source>
</evidence>
<accession>A0ACB8Q3S1</accession>
<reference evidence="1" key="2">
    <citation type="journal article" date="2022" name="New Phytol.">
        <title>Evolutionary transition to the ectomycorrhizal habit in the genomes of a hyperdiverse lineage of mushroom-forming fungi.</title>
        <authorList>
            <person name="Looney B."/>
            <person name="Miyauchi S."/>
            <person name="Morin E."/>
            <person name="Drula E."/>
            <person name="Courty P.E."/>
            <person name="Kohler A."/>
            <person name="Kuo A."/>
            <person name="LaButti K."/>
            <person name="Pangilinan J."/>
            <person name="Lipzen A."/>
            <person name="Riley R."/>
            <person name="Andreopoulos W."/>
            <person name="He G."/>
            <person name="Johnson J."/>
            <person name="Nolan M."/>
            <person name="Tritt A."/>
            <person name="Barry K.W."/>
            <person name="Grigoriev I.V."/>
            <person name="Nagy L.G."/>
            <person name="Hibbett D."/>
            <person name="Henrissat B."/>
            <person name="Matheny P.B."/>
            <person name="Labbe J."/>
            <person name="Martin F.M."/>
        </authorList>
    </citation>
    <scope>NUCLEOTIDE SEQUENCE</scope>
    <source>
        <strain evidence="1">EC-137</strain>
    </source>
</reference>
<protein>
    <submittedName>
        <fullName evidence="1">Uncharacterized protein</fullName>
    </submittedName>
</protein>